<gene>
    <name evidence="2" type="ORF">ACFQRG_01970</name>
</gene>
<dbReference type="InterPro" id="IPR011330">
    <property type="entry name" value="Glyco_hydro/deAcase_b/a-brl"/>
</dbReference>
<dbReference type="EMBL" id="JBHTCO010000002">
    <property type="protein sequence ID" value="MFC7391759.1"/>
    <property type="molecule type" value="Genomic_DNA"/>
</dbReference>
<evidence type="ECO:0000259" key="1">
    <source>
        <dbReference type="PROSITE" id="PS51677"/>
    </source>
</evidence>
<evidence type="ECO:0000313" key="3">
    <source>
        <dbReference type="Proteomes" id="UP001596505"/>
    </source>
</evidence>
<dbReference type="Gene3D" id="3.20.20.370">
    <property type="entry name" value="Glycoside hydrolase/deacetylase"/>
    <property type="match status" value="1"/>
</dbReference>
<accession>A0ABW2PQR5</accession>
<dbReference type="Pfam" id="PF01522">
    <property type="entry name" value="Polysacc_deac_1"/>
    <property type="match status" value="1"/>
</dbReference>
<evidence type="ECO:0000313" key="2">
    <source>
        <dbReference type="EMBL" id="MFC7391759.1"/>
    </source>
</evidence>
<dbReference type="Proteomes" id="UP001596505">
    <property type="component" value="Unassembled WGS sequence"/>
</dbReference>
<name>A0ABW2PQR5_9BACL</name>
<dbReference type="RefSeq" id="WP_380963077.1">
    <property type="nucleotide sequence ID" value="NZ_JBHTCO010000002.1"/>
</dbReference>
<keyword evidence="2" id="KW-0378">Hydrolase</keyword>
<comment type="caution">
    <text evidence="2">The sequence shown here is derived from an EMBL/GenBank/DDBJ whole genome shotgun (WGS) entry which is preliminary data.</text>
</comment>
<dbReference type="CDD" id="cd10944">
    <property type="entry name" value="CE4_SmPgdA_like"/>
    <property type="match status" value="1"/>
</dbReference>
<dbReference type="SUPFAM" id="SSF88713">
    <property type="entry name" value="Glycoside hydrolase/deacetylase"/>
    <property type="match status" value="1"/>
</dbReference>
<dbReference type="EC" id="3.-.-.-" evidence="2"/>
<protein>
    <submittedName>
        <fullName evidence="2">Polysaccharide deacetylase family protein</fullName>
        <ecNumber evidence="2">3.-.-.-</ecNumber>
    </submittedName>
</protein>
<dbReference type="InterPro" id="IPR002509">
    <property type="entry name" value="NODB_dom"/>
</dbReference>
<proteinExistence type="predicted"/>
<reference evidence="3" key="1">
    <citation type="journal article" date="2019" name="Int. J. Syst. Evol. Microbiol.">
        <title>The Global Catalogue of Microorganisms (GCM) 10K type strain sequencing project: providing services to taxonomists for standard genome sequencing and annotation.</title>
        <authorList>
            <consortium name="The Broad Institute Genomics Platform"/>
            <consortium name="The Broad Institute Genome Sequencing Center for Infectious Disease"/>
            <person name="Wu L."/>
            <person name="Ma J."/>
        </authorList>
    </citation>
    <scope>NUCLEOTIDE SEQUENCE [LARGE SCALE GENOMIC DNA]</scope>
    <source>
        <strain evidence="3">CGMCC 1.16305</strain>
    </source>
</reference>
<dbReference type="PANTHER" id="PTHR10587:SF125">
    <property type="entry name" value="POLYSACCHARIDE DEACETYLASE YHEN-RELATED"/>
    <property type="match status" value="1"/>
</dbReference>
<dbReference type="InterPro" id="IPR050248">
    <property type="entry name" value="Polysacc_deacetylase_ArnD"/>
</dbReference>
<sequence>MGKGRKIFKLREVSILVAAALVIFIVGFSNFGDEDVSAASKQTPPKKAMALSQTVEPKKQIEGSKLGQSIDKEARQQSKEKIVYLTFDDGPSPDVNKLMDTLNKYNAKATFFMLAPNIKKHPGAVKRMAEEGFGLGLHGVTHDPTKFYHSGKSALHEMQKDQSVVEKITGEKTHMVRTPYGSFPYLLDSDRSLMESHGFKIWDWDIDSKDWQLKSRQYVPKVINDLNKIENTGETPVILMHDHENSATLKYLPELLSYLKEHHYIMKSLDDSMKPVTFHCHNRCFAFGSKT</sequence>
<keyword evidence="3" id="KW-1185">Reference proteome</keyword>
<feature type="domain" description="NodB homology" evidence="1">
    <location>
        <begin position="81"/>
        <end position="267"/>
    </location>
</feature>
<dbReference type="PROSITE" id="PS51677">
    <property type="entry name" value="NODB"/>
    <property type="match status" value="1"/>
</dbReference>
<dbReference type="PANTHER" id="PTHR10587">
    <property type="entry name" value="GLYCOSYL TRANSFERASE-RELATED"/>
    <property type="match status" value="1"/>
</dbReference>
<organism evidence="2 3">
    <name type="scientific">Scopulibacillus cellulosilyticus</name>
    <dbReference type="NCBI Taxonomy" id="2665665"/>
    <lineage>
        <taxon>Bacteria</taxon>
        <taxon>Bacillati</taxon>
        <taxon>Bacillota</taxon>
        <taxon>Bacilli</taxon>
        <taxon>Bacillales</taxon>
        <taxon>Sporolactobacillaceae</taxon>
        <taxon>Scopulibacillus</taxon>
    </lineage>
</organism>
<dbReference type="GO" id="GO:0016787">
    <property type="term" value="F:hydrolase activity"/>
    <property type="evidence" value="ECO:0007669"/>
    <property type="project" value="UniProtKB-KW"/>
</dbReference>